<keyword evidence="12" id="KW-1185">Reference proteome</keyword>
<gene>
    <name evidence="11" type="ORF">UPYG_G00059560</name>
</gene>
<keyword evidence="5" id="KW-0479">Metal-binding</keyword>
<comment type="similarity">
    <text evidence="4">Belongs to the CDIP1/LITAF family.</text>
</comment>
<accession>A0ABD0X993</accession>
<dbReference type="GO" id="GO:0005765">
    <property type="term" value="C:lysosomal membrane"/>
    <property type="evidence" value="ECO:0007669"/>
    <property type="project" value="UniProtKB-SubCell"/>
</dbReference>
<evidence type="ECO:0000256" key="3">
    <source>
        <dbReference type="ARBA" id="ARBA00004630"/>
    </source>
</evidence>
<dbReference type="InterPro" id="IPR006629">
    <property type="entry name" value="LITAF"/>
</dbReference>
<protein>
    <recommendedName>
        <fullName evidence="10">LITAF domain-containing protein</fullName>
    </recommendedName>
</protein>
<dbReference type="InterPro" id="IPR037519">
    <property type="entry name" value="LITAF_fam"/>
</dbReference>
<feature type="transmembrane region" description="Helical" evidence="9">
    <location>
        <begin position="160"/>
        <end position="182"/>
    </location>
</feature>
<dbReference type="Proteomes" id="UP001557470">
    <property type="component" value="Unassembled WGS sequence"/>
</dbReference>
<evidence type="ECO:0000256" key="7">
    <source>
        <dbReference type="ARBA" id="ARBA00023136"/>
    </source>
</evidence>
<dbReference type="AlphaFoldDB" id="A0ABD0X993"/>
<dbReference type="PANTHER" id="PTHR23292">
    <property type="entry name" value="LIPOPOLYSACCHARIDE-INDUCED TUMOR NECROSIS FACTOR-ALPHA FACTOR"/>
    <property type="match status" value="1"/>
</dbReference>
<name>A0ABD0X993_UMBPY</name>
<comment type="caution">
    <text evidence="11">The sequence shown here is derived from an EMBL/GenBank/DDBJ whole genome shotgun (WGS) entry which is preliminary data.</text>
</comment>
<dbReference type="EMBL" id="JAGEUA010000002">
    <property type="protein sequence ID" value="KAL1005469.1"/>
    <property type="molecule type" value="Genomic_DNA"/>
</dbReference>
<evidence type="ECO:0000313" key="11">
    <source>
        <dbReference type="EMBL" id="KAL1005469.1"/>
    </source>
</evidence>
<evidence type="ECO:0000259" key="10">
    <source>
        <dbReference type="PROSITE" id="PS51837"/>
    </source>
</evidence>
<proteinExistence type="inferred from homology"/>
<dbReference type="GO" id="GO:0031902">
    <property type="term" value="C:late endosome membrane"/>
    <property type="evidence" value="ECO:0007669"/>
    <property type="project" value="UniProtKB-SubCell"/>
</dbReference>
<dbReference type="SMART" id="SM00714">
    <property type="entry name" value="LITAF"/>
    <property type="match status" value="1"/>
</dbReference>
<evidence type="ECO:0000256" key="1">
    <source>
        <dbReference type="ARBA" id="ARBA00004125"/>
    </source>
</evidence>
<keyword evidence="9" id="KW-0812">Transmembrane</keyword>
<reference evidence="11 12" key="1">
    <citation type="submission" date="2024-06" db="EMBL/GenBank/DDBJ databases">
        <authorList>
            <person name="Pan Q."/>
            <person name="Wen M."/>
            <person name="Jouanno E."/>
            <person name="Zahm M."/>
            <person name="Klopp C."/>
            <person name="Cabau C."/>
            <person name="Louis A."/>
            <person name="Berthelot C."/>
            <person name="Parey E."/>
            <person name="Roest Crollius H."/>
            <person name="Montfort J."/>
            <person name="Robinson-Rechavi M."/>
            <person name="Bouchez O."/>
            <person name="Lampietro C."/>
            <person name="Lopez Roques C."/>
            <person name="Donnadieu C."/>
            <person name="Postlethwait J."/>
            <person name="Bobe J."/>
            <person name="Verreycken H."/>
            <person name="Guiguen Y."/>
        </authorList>
    </citation>
    <scope>NUCLEOTIDE SEQUENCE [LARGE SCALE GENOMIC DNA]</scope>
    <source>
        <strain evidence="11">Up_M1</strain>
        <tissue evidence="11">Testis</tissue>
    </source>
</reference>
<evidence type="ECO:0000256" key="8">
    <source>
        <dbReference type="SAM" id="MobiDB-lite"/>
    </source>
</evidence>
<organism evidence="11 12">
    <name type="scientific">Umbra pygmaea</name>
    <name type="common">Eastern mudminnow</name>
    <dbReference type="NCBI Taxonomy" id="75934"/>
    <lineage>
        <taxon>Eukaryota</taxon>
        <taxon>Metazoa</taxon>
        <taxon>Chordata</taxon>
        <taxon>Craniata</taxon>
        <taxon>Vertebrata</taxon>
        <taxon>Euteleostomi</taxon>
        <taxon>Actinopterygii</taxon>
        <taxon>Neopterygii</taxon>
        <taxon>Teleostei</taxon>
        <taxon>Protacanthopterygii</taxon>
        <taxon>Esociformes</taxon>
        <taxon>Umbridae</taxon>
        <taxon>Umbra</taxon>
    </lineage>
</organism>
<feature type="domain" description="LITAF" evidence="10">
    <location>
        <begin position="121"/>
        <end position="204"/>
    </location>
</feature>
<dbReference type="PANTHER" id="PTHR23292:SF48">
    <property type="entry name" value="LIPOPOLYSACCHARIDE-INDUCED TUMOR NECROSIS FACTOR-ALPHA FACTOR HOMOLOG-RELATED"/>
    <property type="match status" value="1"/>
</dbReference>
<feature type="region of interest" description="Disordered" evidence="8">
    <location>
        <begin position="45"/>
        <end position="79"/>
    </location>
</feature>
<comment type="subcellular location">
    <subcellularLocation>
        <location evidence="1">Endosome membrane</location>
        <topology evidence="1">Peripheral membrane protein</topology>
        <orientation evidence="1">Cytoplasmic side</orientation>
    </subcellularLocation>
    <subcellularLocation>
        <location evidence="2">Late endosome membrane</location>
    </subcellularLocation>
    <subcellularLocation>
        <location evidence="3">Lysosome membrane</location>
        <topology evidence="3">Peripheral membrane protein</topology>
        <orientation evidence="3">Cytoplasmic side</orientation>
    </subcellularLocation>
</comment>
<dbReference type="GO" id="GO:0046872">
    <property type="term" value="F:metal ion binding"/>
    <property type="evidence" value="ECO:0007669"/>
    <property type="project" value="UniProtKB-KW"/>
</dbReference>
<evidence type="ECO:0000256" key="2">
    <source>
        <dbReference type="ARBA" id="ARBA00004414"/>
    </source>
</evidence>
<evidence type="ECO:0000256" key="6">
    <source>
        <dbReference type="ARBA" id="ARBA00022833"/>
    </source>
</evidence>
<dbReference type="Pfam" id="PF10601">
    <property type="entry name" value="zf-LITAF-like"/>
    <property type="match status" value="1"/>
</dbReference>
<evidence type="ECO:0000256" key="9">
    <source>
        <dbReference type="SAM" id="Phobius"/>
    </source>
</evidence>
<dbReference type="PROSITE" id="PS51837">
    <property type="entry name" value="LITAF"/>
    <property type="match status" value="1"/>
</dbReference>
<evidence type="ECO:0000313" key="12">
    <source>
        <dbReference type="Proteomes" id="UP001557470"/>
    </source>
</evidence>
<evidence type="ECO:0000256" key="5">
    <source>
        <dbReference type="ARBA" id="ARBA00022723"/>
    </source>
</evidence>
<keyword evidence="6" id="KW-0862">Zinc</keyword>
<evidence type="ECO:0000256" key="4">
    <source>
        <dbReference type="ARBA" id="ARBA00005975"/>
    </source>
</evidence>
<keyword evidence="7 9" id="KW-0472">Membrane</keyword>
<sequence length="210" mass="23281">MTKRLSLLKHLGLVHDDLCRRQSSSTYRLINKTGQEEMSIRYNLSSKPPESMEKGQQHGGQVGPAQETPAPPYPGSPVGYGVQGAAQAGNLAPISEYGNTPGAGMNTPAPQYIVTQQPANVTQVVMSHQHLPGDVPGRMKCPHCQIEILTETRHKPGIMAWWLCIFLGLLLIWPCCLIPLFVPACQDVEHRCSTCKKVIHIHRQTRGYYY</sequence>
<keyword evidence="9" id="KW-1133">Transmembrane helix</keyword>